<keyword evidence="1" id="KW-1133">Transmembrane helix</keyword>
<dbReference type="AlphaFoldDB" id="A0A1I4RSG8"/>
<protein>
    <submittedName>
        <fullName evidence="2">Uncharacterized protein</fullName>
    </submittedName>
</protein>
<dbReference type="EMBL" id="FOUJ01000003">
    <property type="protein sequence ID" value="SFM55207.1"/>
    <property type="molecule type" value="Genomic_DNA"/>
</dbReference>
<sequence length="87" mass="9203">MLTSTIITTTTSTISSTAAGIAMTTSPGLPEYGVLAVIALILLLSAKEILSASEKWNRSLDCSLNMTIMPLLVSFVAIVIFKISEII</sequence>
<gene>
    <name evidence="2" type="ORF">SAMN04488696_1559</name>
</gene>
<evidence type="ECO:0000256" key="1">
    <source>
        <dbReference type="SAM" id="Phobius"/>
    </source>
</evidence>
<keyword evidence="1" id="KW-0812">Transmembrane</keyword>
<dbReference type="STRING" id="487685.SAMN04488696_1559"/>
<keyword evidence="1" id="KW-0472">Membrane</keyword>
<keyword evidence="3" id="KW-1185">Reference proteome</keyword>
<dbReference type="RefSeq" id="WP_091935738.1">
    <property type="nucleotide sequence ID" value="NZ_FOUJ01000003.1"/>
</dbReference>
<feature type="transmembrane region" description="Helical" evidence="1">
    <location>
        <begin position="32"/>
        <end position="50"/>
    </location>
</feature>
<name>A0A1I4RSG8_9EURY</name>
<evidence type="ECO:0000313" key="3">
    <source>
        <dbReference type="Proteomes" id="UP000198535"/>
    </source>
</evidence>
<organism evidence="2 3">
    <name type="scientific">Methanolobus profundi</name>
    <dbReference type="NCBI Taxonomy" id="487685"/>
    <lineage>
        <taxon>Archaea</taxon>
        <taxon>Methanobacteriati</taxon>
        <taxon>Methanobacteriota</taxon>
        <taxon>Stenosarchaea group</taxon>
        <taxon>Methanomicrobia</taxon>
        <taxon>Methanosarcinales</taxon>
        <taxon>Methanosarcinaceae</taxon>
        <taxon>Methanolobus</taxon>
    </lineage>
</organism>
<dbReference type="OrthoDB" id="142719at2157"/>
<accession>A0A1I4RSG8</accession>
<reference evidence="3" key="1">
    <citation type="submission" date="2016-10" db="EMBL/GenBank/DDBJ databases">
        <authorList>
            <person name="Varghese N."/>
            <person name="Submissions S."/>
        </authorList>
    </citation>
    <scope>NUCLEOTIDE SEQUENCE [LARGE SCALE GENOMIC DNA]</scope>
    <source>
        <strain evidence="3">Mob M</strain>
    </source>
</reference>
<dbReference type="Proteomes" id="UP000198535">
    <property type="component" value="Unassembled WGS sequence"/>
</dbReference>
<feature type="transmembrane region" description="Helical" evidence="1">
    <location>
        <begin position="62"/>
        <end position="83"/>
    </location>
</feature>
<proteinExistence type="predicted"/>
<evidence type="ECO:0000313" key="2">
    <source>
        <dbReference type="EMBL" id="SFM55207.1"/>
    </source>
</evidence>